<protein>
    <recommendedName>
        <fullName evidence="1">Urocanase N-terminal domain-containing protein</fullName>
    </recommendedName>
</protein>
<dbReference type="PANTHER" id="PTHR12216:SF4">
    <property type="entry name" value="UROCANATE HYDRATASE"/>
    <property type="match status" value="1"/>
</dbReference>
<name>A0A383CEP7_9ZZZZ</name>
<feature type="domain" description="Urocanase N-terminal" evidence="1">
    <location>
        <begin position="6"/>
        <end position="47"/>
    </location>
</feature>
<feature type="non-terminal residue" evidence="2">
    <location>
        <position position="47"/>
    </location>
</feature>
<dbReference type="EMBL" id="UINC01208187">
    <property type="protein sequence ID" value="SVE30604.1"/>
    <property type="molecule type" value="Genomic_DNA"/>
</dbReference>
<dbReference type="InterPro" id="IPR023637">
    <property type="entry name" value="Urocanase-like"/>
</dbReference>
<organism evidence="2">
    <name type="scientific">marine metagenome</name>
    <dbReference type="NCBI Taxonomy" id="408172"/>
    <lineage>
        <taxon>unclassified sequences</taxon>
        <taxon>metagenomes</taxon>
        <taxon>ecological metagenomes</taxon>
    </lineage>
</organism>
<evidence type="ECO:0000259" key="1">
    <source>
        <dbReference type="Pfam" id="PF17391"/>
    </source>
</evidence>
<dbReference type="AlphaFoldDB" id="A0A383CEP7"/>
<dbReference type="Gene3D" id="3.40.1770.10">
    <property type="entry name" value="Urocanase superfamily"/>
    <property type="match status" value="1"/>
</dbReference>
<proteinExistence type="predicted"/>
<evidence type="ECO:0000313" key="2">
    <source>
        <dbReference type="EMBL" id="SVE30604.1"/>
    </source>
</evidence>
<dbReference type="GO" id="GO:0016153">
    <property type="term" value="F:urocanate hydratase activity"/>
    <property type="evidence" value="ECO:0007669"/>
    <property type="project" value="TreeGrafter"/>
</dbReference>
<sequence>MPTRIIKAPIGTTLSCKGWQQEAAFRMIQNNLDPDNAENPDELIVYG</sequence>
<dbReference type="PANTHER" id="PTHR12216">
    <property type="entry name" value="UROCANATE HYDRATASE"/>
    <property type="match status" value="1"/>
</dbReference>
<dbReference type="Pfam" id="PF17391">
    <property type="entry name" value="Urocanase_N"/>
    <property type="match status" value="1"/>
</dbReference>
<gene>
    <name evidence="2" type="ORF">METZ01_LOCUS483458</name>
</gene>
<dbReference type="GO" id="GO:0006548">
    <property type="term" value="P:L-histidine catabolic process"/>
    <property type="evidence" value="ECO:0007669"/>
    <property type="project" value="TreeGrafter"/>
</dbReference>
<dbReference type="SUPFAM" id="SSF111326">
    <property type="entry name" value="Urocanase"/>
    <property type="match status" value="1"/>
</dbReference>
<accession>A0A383CEP7</accession>
<dbReference type="InterPro" id="IPR036190">
    <property type="entry name" value="Urocanase_sf"/>
</dbReference>
<reference evidence="2" key="1">
    <citation type="submission" date="2018-05" db="EMBL/GenBank/DDBJ databases">
        <authorList>
            <person name="Lanie J.A."/>
            <person name="Ng W.-L."/>
            <person name="Kazmierczak K.M."/>
            <person name="Andrzejewski T.M."/>
            <person name="Davidsen T.M."/>
            <person name="Wayne K.J."/>
            <person name="Tettelin H."/>
            <person name="Glass J.I."/>
            <person name="Rusch D."/>
            <person name="Podicherti R."/>
            <person name="Tsui H.-C.T."/>
            <person name="Winkler M.E."/>
        </authorList>
    </citation>
    <scope>NUCLEOTIDE SEQUENCE</scope>
</reference>
<dbReference type="InterPro" id="IPR035400">
    <property type="entry name" value="Urocanase_N"/>
</dbReference>